<evidence type="ECO:0000256" key="1">
    <source>
        <dbReference type="SAM" id="MobiDB-lite"/>
    </source>
</evidence>
<dbReference type="AlphaFoldDB" id="A0A195E702"/>
<sequence>MRLPKKTKWVKKKNERPKGWQTCFGQLRGKGWCSCLLNGATLHTPDEWTGGGADISTVIYHPARPARKPAGPAARAHEEEKHERKIEKEERHEKGDHECAPVIDDVAYSASQVKRKKRLGGDGGGGGICGGKEAGGEGEPSLGGFLGALRGPTRRFKGVLDVNVAEARKARQLGSAAGCQNFCPLPPPHPNRITTYTQTSFFSSTTSTSCASSTSSSSPLR</sequence>
<feature type="region of interest" description="Disordered" evidence="1">
    <location>
        <begin position="64"/>
        <end position="95"/>
    </location>
</feature>
<evidence type="ECO:0000313" key="3">
    <source>
        <dbReference type="Proteomes" id="UP000078492"/>
    </source>
</evidence>
<dbReference type="Proteomes" id="UP000078492">
    <property type="component" value="Unassembled WGS sequence"/>
</dbReference>
<proteinExistence type="predicted"/>
<accession>A0A195E702</accession>
<keyword evidence="3" id="KW-1185">Reference proteome</keyword>
<protein>
    <submittedName>
        <fullName evidence="2">Uncharacterized protein</fullName>
    </submittedName>
</protein>
<evidence type="ECO:0000313" key="2">
    <source>
        <dbReference type="EMBL" id="KYN20975.1"/>
    </source>
</evidence>
<reference evidence="2 3" key="1">
    <citation type="submission" date="2015-09" db="EMBL/GenBank/DDBJ databases">
        <title>Trachymyrmex cornetzi WGS genome.</title>
        <authorList>
            <person name="Nygaard S."/>
            <person name="Hu H."/>
            <person name="Boomsma J."/>
            <person name="Zhang G."/>
        </authorList>
    </citation>
    <scope>NUCLEOTIDE SEQUENCE [LARGE SCALE GENOMIC DNA]</scope>
    <source>
        <strain evidence="2">Tcor2-1</strain>
        <tissue evidence="2">Whole body</tissue>
    </source>
</reference>
<gene>
    <name evidence="2" type="ORF">ALC57_06883</name>
</gene>
<organism evidence="2 3">
    <name type="scientific">Trachymyrmex cornetzi</name>
    <dbReference type="NCBI Taxonomy" id="471704"/>
    <lineage>
        <taxon>Eukaryota</taxon>
        <taxon>Metazoa</taxon>
        <taxon>Ecdysozoa</taxon>
        <taxon>Arthropoda</taxon>
        <taxon>Hexapoda</taxon>
        <taxon>Insecta</taxon>
        <taxon>Pterygota</taxon>
        <taxon>Neoptera</taxon>
        <taxon>Endopterygota</taxon>
        <taxon>Hymenoptera</taxon>
        <taxon>Apocrita</taxon>
        <taxon>Aculeata</taxon>
        <taxon>Formicoidea</taxon>
        <taxon>Formicidae</taxon>
        <taxon>Myrmicinae</taxon>
        <taxon>Trachymyrmex</taxon>
    </lineage>
</organism>
<dbReference type="EMBL" id="KQ979568">
    <property type="protein sequence ID" value="KYN20975.1"/>
    <property type="molecule type" value="Genomic_DNA"/>
</dbReference>
<feature type="compositionally biased region" description="Basic and acidic residues" evidence="1">
    <location>
        <begin position="75"/>
        <end position="95"/>
    </location>
</feature>
<name>A0A195E702_9HYME</name>